<evidence type="ECO:0000313" key="1">
    <source>
        <dbReference type="EMBL" id="GAA4207400.1"/>
    </source>
</evidence>
<comment type="caution">
    <text evidence="1">The sequence shown here is derived from an EMBL/GenBank/DDBJ whole genome shotgun (WGS) entry which is preliminary data.</text>
</comment>
<dbReference type="EMBL" id="BAABAQ010000017">
    <property type="protein sequence ID" value="GAA4207400.1"/>
    <property type="molecule type" value="Genomic_DNA"/>
</dbReference>
<accession>A0ABP8BI12</accession>
<sequence length="439" mass="47744">MRLGEREVSDTTVLTLAAGEGGADAVAELSAVQRVKNRLLVRGVAAGARSAGHPGAALATRAYDLLADLEGEAGEEVERVLRYPAVGAWAWRTYRSLAGGNATHDDPAQLGALAVVAAARARAACRVRLPVHDGAIMLPSLGRLTLPAGTGDTIDVTVRPDGDGAELDAGGLTVRVHPSGDRPGWQALHRLRVNPGLDLVVDDLDPYRWAAEEVAEPRLEPERLRAWGEHLEGAWRVLIAHHRTVAEEVGLAVSVLTPIKAPERGQNSASSRETFGTIAMSDPWDGVGLAATFAHEIQHAKLTALTEVIPLTLPDDGRRYYAPWRDDPRPVYGLLQGSYAYLGVAEFWRRQHRFEREEEAFRARVELARWRRAAYAVTGTLLAGGGLNERGEEFVARMRKTLEECAAEPVDSAAESQALREAEHHLDAWRRRNPGFRAG</sequence>
<dbReference type="NCBIfam" id="TIGR04267">
    <property type="entry name" value="mod_HExxH"/>
    <property type="match status" value="1"/>
</dbReference>
<protein>
    <submittedName>
        <fullName evidence="1">HEXXH motif domain-containing protein</fullName>
    </submittedName>
</protein>
<reference evidence="2" key="1">
    <citation type="journal article" date="2019" name="Int. J. Syst. Evol. Microbiol.">
        <title>The Global Catalogue of Microorganisms (GCM) 10K type strain sequencing project: providing services to taxonomists for standard genome sequencing and annotation.</title>
        <authorList>
            <consortium name="The Broad Institute Genomics Platform"/>
            <consortium name="The Broad Institute Genome Sequencing Center for Infectious Disease"/>
            <person name="Wu L."/>
            <person name="Ma J."/>
        </authorList>
    </citation>
    <scope>NUCLEOTIDE SEQUENCE [LARGE SCALE GENOMIC DNA]</scope>
    <source>
        <strain evidence="2">JCM 17388</strain>
    </source>
</reference>
<evidence type="ECO:0000313" key="2">
    <source>
        <dbReference type="Proteomes" id="UP001501251"/>
    </source>
</evidence>
<dbReference type="Proteomes" id="UP001501251">
    <property type="component" value="Unassembled WGS sequence"/>
</dbReference>
<keyword evidence="2" id="KW-1185">Reference proteome</keyword>
<gene>
    <name evidence="1" type="ORF">GCM10022252_71000</name>
</gene>
<proteinExistence type="predicted"/>
<organism evidence="1 2">
    <name type="scientific">Streptosporangium oxazolinicum</name>
    <dbReference type="NCBI Taxonomy" id="909287"/>
    <lineage>
        <taxon>Bacteria</taxon>
        <taxon>Bacillati</taxon>
        <taxon>Actinomycetota</taxon>
        <taxon>Actinomycetes</taxon>
        <taxon>Streptosporangiales</taxon>
        <taxon>Streptosporangiaceae</taxon>
        <taxon>Streptosporangium</taxon>
    </lineage>
</organism>
<name>A0ABP8BI12_9ACTN</name>
<dbReference type="InterPro" id="IPR026337">
    <property type="entry name" value="AKG_HExxH"/>
</dbReference>
<dbReference type="RefSeq" id="WP_344922668.1">
    <property type="nucleotide sequence ID" value="NZ_BAABAQ010000017.1"/>
</dbReference>